<reference evidence="1" key="1">
    <citation type="submission" date="2021-01" db="EMBL/GenBank/DDBJ databases">
        <authorList>
            <consortium name="Genoscope - CEA"/>
            <person name="William W."/>
        </authorList>
    </citation>
    <scope>NUCLEOTIDE SEQUENCE</scope>
</reference>
<accession>A0A8S1SN62</accession>
<name>A0A8S1SN62_PAROT</name>
<dbReference type="EMBL" id="CAJJDP010000012">
    <property type="protein sequence ID" value="CAD8142155.1"/>
    <property type="molecule type" value="Genomic_DNA"/>
</dbReference>
<organism evidence="1 2">
    <name type="scientific">Paramecium octaurelia</name>
    <dbReference type="NCBI Taxonomy" id="43137"/>
    <lineage>
        <taxon>Eukaryota</taxon>
        <taxon>Sar</taxon>
        <taxon>Alveolata</taxon>
        <taxon>Ciliophora</taxon>
        <taxon>Intramacronucleata</taxon>
        <taxon>Oligohymenophorea</taxon>
        <taxon>Peniculida</taxon>
        <taxon>Parameciidae</taxon>
        <taxon>Paramecium</taxon>
    </lineage>
</organism>
<proteinExistence type="predicted"/>
<sequence>MNQRPIKNGYLQLNKISQDNRNIYLDLKLLNISIWKALNFQYLKTIKLIFPKKESIYQVSLQMALGKRTVIILSLSDTYNKKQ</sequence>
<gene>
    <name evidence="1" type="ORF">POCTA_138.1.T0130321</name>
</gene>
<dbReference type="Proteomes" id="UP000683925">
    <property type="component" value="Unassembled WGS sequence"/>
</dbReference>
<evidence type="ECO:0000313" key="1">
    <source>
        <dbReference type="EMBL" id="CAD8142155.1"/>
    </source>
</evidence>
<protein>
    <submittedName>
        <fullName evidence="1">Uncharacterized protein</fullName>
    </submittedName>
</protein>
<keyword evidence="2" id="KW-1185">Reference proteome</keyword>
<comment type="caution">
    <text evidence="1">The sequence shown here is derived from an EMBL/GenBank/DDBJ whole genome shotgun (WGS) entry which is preliminary data.</text>
</comment>
<evidence type="ECO:0000313" key="2">
    <source>
        <dbReference type="Proteomes" id="UP000683925"/>
    </source>
</evidence>
<dbReference type="AlphaFoldDB" id="A0A8S1SN62"/>